<dbReference type="EMBL" id="CCYD01000810">
    <property type="protein sequence ID" value="CEG43934.1"/>
    <property type="molecule type" value="Genomic_DNA"/>
</dbReference>
<evidence type="ECO:0000313" key="2">
    <source>
        <dbReference type="Proteomes" id="UP000054928"/>
    </source>
</evidence>
<reference evidence="2" key="1">
    <citation type="submission" date="2014-09" db="EMBL/GenBank/DDBJ databases">
        <authorList>
            <person name="Sharma Rahul"/>
            <person name="Thines Marco"/>
        </authorList>
    </citation>
    <scope>NUCLEOTIDE SEQUENCE [LARGE SCALE GENOMIC DNA]</scope>
</reference>
<name>A0A0P1AR20_PLAHL</name>
<proteinExistence type="predicted"/>
<dbReference type="AlphaFoldDB" id="A0A0P1AR20"/>
<dbReference type="Proteomes" id="UP000054928">
    <property type="component" value="Unassembled WGS sequence"/>
</dbReference>
<evidence type="ECO:0000313" key="1">
    <source>
        <dbReference type="EMBL" id="CEG43934.1"/>
    </source>
</evidence>
<organism evidence="1 2">
    <name type="scientific">Plasmopara halstedii</name>
    <name type="common">Downy mildew of sunflower</name>
    <dbReference type="NCBI Taxonomy" id="4781"/>
    <lineage>
        <taxon>Eukaryota</taxon>
        <taxon>Sar</taxon>
        <taxon>Stramenopiles</taxon>
        <taxon>Oomycota</taxon>
        <taxon>Peronosporomycetes</taxon>
        <taxon>Peronosporales</taxon>
        <taxon>Peronosporaceae</taxon>
        <taxon>Plasmopara</taxon>
    </lineage>
</organism>
<keyword evidence="2" id="KW-1185">Reference proteome</keyword>
<accession>A0A0P1AR20</accession>
<dbReference type="GeneID" id="36409268"/>
<sequence>MIDEAATEEKSWIGFVLHAGRVDITDQSPLCGYGIVRASHKHWLPYSTQIIKGGTNDDGSRKCGNDMKILPDSQKKIHSSRIAVVDHKIAFLVPQRAVFESLAYLTLLSPAS</sequence>
<protein>
    <submittedName>
        <fullName evidence="1">Uncharacterized protein</fullName>
    </submittedName>
</protein>
<dbReference type="RefSeq" id="XP_024580303.1">
    <property type="nucleotide sequence ID" value="XM_024729979.1"/>
</dbReference>